<dbReference type="Proteomes" id="UP001419268">
    <property type="component" value="Unassembled WGS sequence"/>
</dbReference>
<name>A0AAP0E5Y8_9MAGN</name>
<organism evidence="1 2">
    <name type="scientific">Stephania cephalantha</name>
    <dbReference type="NCBI Taxonomy" id="152367"/>
    <lineage>
        <taxon>Eukaryota</taxon>
        <taxon>Viridiplantae</taxon>
        <taxon>Streptophyta</taxon>
        <taxon>Embryophyta</taxon>
        <taxon>Tracheophyta</taxon>
        <taxon>Spermatophyta</taxon>
        <taxon>Magnoliopsida</taxon>
        <taxon>Ranunculales</taxon>
        <taxon>Menispermaceae</taxon>
        <taxon>Menispermoideae</taxon>
        <taxon>Cissampelideae</taxon>
        <taxon>Stephania</taxon>
    </lineage>
</organism>
<keyword evidence="2" id="KW-1185">Reference proteome</keyword>
<sequence>MRDSSRIRSTTEGLGSDQPLFFIPTKSSFFIISYLRITPARLLHPSQAHLGWMSTLLHPSAREKKKDRRECCLFRQVMKSRGAWDELCRGTVWRNLDFVWFTIDPPVQSRKPTMWHSVCHISDT</sequence>
<evidence type="ECO:0000313" key="2">
    <source>
        <dbReference type="Proteomes" id="UP001419268"/>
    </source>
</evidence>
<comment type="caution">
    <text evidence="1">The sequence shown here is derived from an EMBL/GenBank/DDBJ whole genome shotgun (WGS) entry which is preliminary data.</text>
</comment>
<gene>
    <name evidence="1" type="ORF">Scep_029745</name>
</gene>
<proteinExistence type="predicted"/>
<dbReference type="EMBL" id="JBBNAG010000013">
    <property type="protein sequence ID" value="KAK9083274.1"/>
    <property type="molecule type" value="Genomic_DNA"/>
</dbReference>
<accession>A0AAP0E5Y8</accession>
<dbReference type="AlphaFoldDB" id="A0AAP0E5Y8"/>
<protein>
    <submittedName>
        <fullName evidence="1">Uncharacterized protein</fullName>
    </submittedName>
</protein>
<evidence type="ECO:0000313" key="1">
    <source>
        <dbReference type="EMBL" id="KAK9083274.1"/>
    </source>
</evidence>
<reference evidence="1 2" key="1">
    <citation type="submission" date="2024-01" db="EMBL/GenBank/DDBJ databases">
        <title>Genome assemblies of Stephania.</title>
        <authorList>
            <person name="Yang L."/>
        </authorList>
    </citation>
    <scope>NUCLEOTIDE SEQUENCE [LARGE SCALE GENOMIC DNA]</scope>
    <source>
        <strain evidence="1">JXDWG</strain>
        <tissue evidence="1">Leaf</tissue>
    </source>
</reference>